<dbReference type="PANTHER" id="PTHR11726">
    <property type="entry name" value="60S RIBOSOMAL PROTEIN L10"/>
    <property type="match status" value="1"/>
</dbReference>
<dbReference type="InterPro" id="IPR001197">
    <property type="entry name" value="Ribosomal_uL16_euk_arch"/>
</dbReference>
<feature type="non-terminal residue" evidence="1">
    <location>
        <position position="80"/>
    </location>
</feature>
<evidence type="ECO:0000313" key="1">
    <source>
        <dbReference type="EMBL" id="CAI9151128.1"/>
    </source>
</evidence>
<keyword evidence="2" id="KW-1185">Reference proteome</keyword>
<evidence type="ECO:0000313" key="2">
    <source>
        <dbReference type="Proteomes" id="UP001176941"/>
    </source>
</evidence>
<proteinExistence type="predicted"/>
<reference evidence="1" key="1">
    <citation type="submission" date="2023-04" db="EMBL/GenBank/DDBJ databases">
        <authorList>
            <consortium name="ELIXIR-Norway"/>
        </authorList>
    </citation>
    <scope>NUCLEOTIDE SEQUENCE [LARGE SCALE GENOMIC DNA]</scope>
</reference>
<gene>
    <name evidence="1" type="ORF">MRATA1EN1_LOCUS90</name>
</gene>
<dbReference type="Proteomes" id="UP001176941">
    <property type="component" value="Chromosome 1"/>
</dbReference>
<dbReference type="SUPFAM" id="SSF54686">
    <property type="entry name" value="Ribosomal protein L16p/L10e"/>
    <property type="match status" value="1"/>
</dbReference>
<organism evidence="1 2">
    <name type="scientific">Rangifer tarandus platyrhynchus</name>
    <name type="common">Svalbard reindeer</name>
    <dbReference type="NCBI Taxonomy" id="3082113"/>
    <lineage>
        <taxon>Eukaryota</taxon>
        <taxon>Metazoa</taxon>
        <taxon>Chordata</taxon>
        <taxon>Craniata</taxon>
        <taxon>Vertebrata</taxon>
        <taxon>Euteleostomi</taxon>
        <taxon>Mammalia</taxon>
        <taxon>Eutheria</taxon>
        <taxon>Laurasiatheria</taxon>
        <taxon>Artiodactyla</taxon>
        <taxon>Ruminantia</taxon>
        <taxon>Pecora</taxon>
        <taxon>Cervidae</taxon>
        <taxon>Odocoileinae</taxon>
        <taxon>Rangifer</taxon>
    </lineage>
</organism>
<name>A0ABN8XSE7_RANTA</name>
<dbReference type="InterPro" id="IPR036920">
    <property type="entry name" value="Ribosomal_uL16_sf"/>
</dbReference>
<sequence length="80" mass="9231">MFIRTKLQNKGHVIEALHQAKFKFPGRQKIHKSPRSGDLPSSMWMNLRTWWQKSDSSRMAVESNTSLIVVPWTNGGPCTY</sequence>
<accession>A0ABN8XSE7</accession>
<feature type="non-terminal residue" evidence="1">
    <location>
        <position position="1"/>
    </location>
</feature>
<dbReference type="Gene3D" id="3.90.1170.10">
    <property type="entry name" value="Ribosomal protein L10e/L16"/>
    <property type="match status" value="1"/>
</dbReference>
<dbReference type="EMBL" id="OX459937">
    <property type="protein sequence ID" value="CAI9151128.1"/>
    <property type="molecule type" value="Genomic_DNA"/>
</dbReference>
<protein>
    <submittedName>
        <fullName evidence="1">Uncharacterized protein</fullName>
    </submittedName>
</protein>